<protein>
    <recommendedName>
        <fullName evidence="2">Luciferase domain-containing protein</fullName>
    </recommendedName>
</protein>
<comment type="caution">
    <text evidence="3">The sequence shown here is derived from an EMBL/GenBank/DDBJ whole genome shotgun (WGS) entry which is preliminary data.</text>
</comment>
<feature type="region of interest" description="Disordered" evidence="1">
    <location>
        <begin position="1"/>
        <end position="25"/>
    </location>
</feature>
<dbReference type="RefSeq" id="WP_199706228.1">
    <property type="nucleotide sequence ID" value="NZ_JAEMNV010000007.1"/>
</dbReference>
<dbReference type="AlphaFoldDB" id="A0A934NUB0"/>
<dbReference type="EMBL" id="JAEMNV010000007">
    <property type="protein sequence ID" value="MBJ8341347.1"/>
    <property type="molecule type" value="Genomic_DNA"/>
</dbReference>
<dbReference type="PANTHER" id="PTHR38695:SF1">
    <property type="entry name" value="AMINO ACID PERMEASE_ SLC12A DOMAIN-CONTAINING PROTEIN"/>
    <property type="match status" value="1"/>
</dbReference>
<feature type="compositionally biased region" description="Polar residues" evidence="1">
    <location>
        <begin position="16"/>
        <end position="25"/>
    </location>
</feature>
<proteinExistence type="predicted"/>
<evidence type="ECO:0000259" key="2">
    <source>
        <dbReference type="Pfam" id="PF17648"/>
    </source>
</evidence>
<sequence>MEALPPRGGPPPTTTSQIPHSQIDQQPADDRYLTAVLDEAGSWPGVREGASAISIEGARALVIADDLPAGPAEAFFVGREFCHGHAKGDHSLHLTLPFDLVSEVEAAGWTEPHFLVHSGRLPRTNVMLYAPRDDSEVAVALAIVRASYNFACGVTATTSTPTI</sequence>
<dbReference type="PANTHER" id="PTHR38695">
    <property type="entry name" value="AMINO ACID PERMEASE_ SLC12A DOMAIN-CONTAINING PROTEIN"/>
    <property type="match status" value="1"/>
</dbReference>
<evidence type="ECO:0000313" key="3">
    <source>
        <dbReference type="EMBL" id="MBJ8341347.1"/>
    </source>
</evidence>
<organism evidence="3 4">
    <name type="scientific">Antrihabitans stalagmiti</name>
    <dbReference type="NCBI Taxonomy" id="2799499"/>
    <lineage>
        <taxon>Bacteria</taxon>
        <taxon>Bacillati</taxon>
        <taxon>Actinomycetota</taxon>
        <taxon>Actinomycetes</taxon>
        <taxon>Mycobacteriales</taxon>
        <taxon>Nocardiaceae</taxon>
        <taxon>Antrihabitans</taxon>
    </lineage>
</organism>
<evidence type="ECO:0000313" key="4">
    <source>
        <dbReference type="Proteomes" id="UP000655868"/>
    </source>
</evidence>
<reference evidence="3" key="1">
    <citation type="submission" date="2020-12" db="EMBL/GenBank/DDBJ databases">
        <title>Antrihabitans popcorni sp. nov. and Antrihabitans auranticaus sp. nov., isolated from a larva cave.</title>
        <authorList>
            <person name="Lee S.D."/>
            <person name="Kim I.S."/>
        </authorList>
    </citation>
    <scope>NUCLEOTIDE SEQUENCE</scope>
    <source>
        <strain evidence="3">YC3-6</strain>
    </source>
</reference>
<dbReference type="InterPro" id="IPR040841">
    <property type="entry name" value="Luciferase_dom"/>
</dbReference>
<keyword evidence="4" id="KW-1185">Reference proteome</keyword>
<evidence type="ECO:0000256" key="1">
    <source>
        <dbReference type="SAM" id="MobiDB-lite"/>
    </source>
</evidence>
<accession>A0A934NUB0</accession>
<dbReference type="Pfam" id="PF17648">
    <property type="entry name" value="Luciferase"/>
    <property type="match status" value="1"/>
</dbReference>
<dbReference type="Proteomes" id="UP000655868">
    <property type="component" value="Unassembled WGS sequence"/>
</dbReference>
<name>A0A934NUB0_9NOCA</name>
<gene>
    <name evidence="3" type="ORF">JGU71_20895</name>
</gene>
<feature type="domain" description="Luciferase" evidence="2">
    <location>
        <begin position="78"/>
        <end position="147"/>
    </location>
</feature>
<dbReference type="InterPro" id="IPR048273">
    <property type="entry name" value="Luciferase"/>
</dbReference>